<sequence length="221" mass="23875">MMRDGVGSSQLTIRLVLTAILSVLGGGFHFGFQVSIINPMSQLLQSFLLKNFERRYSVVLTESELKLLWSTIAGSLFLGAAFGAYIMSKIIEVHGPKHGILCSALVLMFSTPLAGFSHLMASPELFMISRLFSGIGVGMGTTAQGVLLAEISPVAFRGVISSFGGFATNIGFIFASALGLPDAFGKKTSWPYAFYIESVPCLVSYGAAKYERFISIFFPHF</sequence>
<evidence type="ECO:0000313" key="8">
    <source>
        <dbReference type="Proteomes" id="UP000267027"/>
    </source>
</evidence>
<feature type="transmembrane region" description="Helical" evidence="5">
    <location>
        <begin position="159"/>
        <end position="180"/>
    </location>
</feature>
<dbReference type="GO" id="GO:0015149">
    <property type="term" value="F:hexose transmembrane transporter activity"/>
    <property type="evidence" value="ECO:0007669"/>
    <property type="project" value="TreeGrafter"/>
</dbReference>
<dbReference type="PANTHER" id="PTHR23503:SF106">
    <property type="entry name" value="MAJOR FACILITATOR SUPERFAMILY (MFS) PROFILE DOMAIN-CONTAINING PROTEIN"/>
    <property type="match status" value="1"/>
</dbReference>
<keyword evidence="3 5" id="KW-1133">Transmembrane helix</keyword>
<dbReference type="InterPro" id="IPR005828">
    <property type="entry name" value="MFS_sugar_transport-like"/>
</dbReference>
<dbReference type="OrthoDB" id="4540492at2759"/>
<evidence type="ECO:0000256" key="3">
    <source>
        <dbReference type="ARBA" id="ARBA00022989"/>
    </source>
</evidence>
<feature type="transmembrane region" description="Helical" evidence="5">
    <location>
        <begin position="127"/>
        <end position="147"/>
    </location>
</feature>
<evidence type="ECO:0000313" key="7">
    <source>
        <dbReference type="EMBL" id="VDM58555.1"/>
    </source>
</evidence>
<dbReference type="Gene3D" id="1.20.1250.20">
    <property type="entry name" value="MFS general substrate transporter like domains"/>
    <property type="match status" value="1"/>
</dbReference>
<proteinExistence type="predicted"/>
<organism evidence="9">
    <name type="scientific">Angiostrongylus costaricensis</name>
    <name type="common">Nematode worm</name>
    <dbReference type="NCBI Taxonomy" id="334426"/>
    <lineage>
        <taxon>Eukaryota</taxon>
        <taxon>Metazoa</taxon>
        <taxon>Ecdysozoa</taxon>
        <taxon>Nematoda</taxon>
        <taxon>Chromadorea</taxon>
        <taxon>Rhabditida</taxon>
        <taxon>Rhabditina</taxon>
        <taxon>Rhabditomorpha</taxon>
        <taxon>Strongyloidea</taxon>
        <taxon>Metastrongylidae</taxon>
        <taxon>Angiostrongylus</taxon>
    </lineage>
</organism>
<comment type="subcellular location">
    <subcellularLocation>
        <location evidence="1">Membrane</location>
        <topology evidence="1">Multi-pass membrane protein</topology>
    </subcellularLocation>
</comment>
<dbReference type="GO" id="GO:0016020">
    <property type="term" value="C:membrane"/>
    <property type="evidence" value="ECO:0007669"/>
    <property type="project" value="UniProtKB-SubCell"/>
</dbReference>
<dbReference type="PANTHER" id="PTHR23503">
    <property type="entry name" value="SOLUTE CARRIER FAMILY 2"/>
    <property type="match status" value="1"/>
</dbReference>
<feature type="transmembrane region" description="Helical" evidence="5">
    <location>
        <begin position="67"/>
        <end position="87"/>
    </location>
</feature>
<reference evidence="7 8" key="2">
    <citation type="submission" date="2018-11" db="EMBL/GenBank/DDBJ databases">
        <authorList>
            <consortium name="Pathogen Informatics"/>
        </authorList>
    </citation>
    <scope>NUCLEOTIDE SEQUENCE [LARGE SCALE GENOMIC DNA]</scope>
    <source>
        <strain evidence="7 8">Costa Rica</strain>
    </source>
</reference>
<evidence type="ECO:0000259" key="6">
    <source>
        <dbReference type="PROSITE" id="PS50850"/>
    </source>
</evidence>
<dbReference type="InterPro" id="IPR020846">
    <property type="entry name" value="MFS_dom"/>
</dbReference>
<dbReference type="WBParaSite" id="ACOC_0000696901-mRNA-1">
    <property type="protein sequence ID" value="ACOC_0000696901-mRNA-1"/>
    <property type="gene ID" value="ACOC_0000696901"/>
</dbReference>
<keyword evidence="8" id="KW-1185">Reference proteome</keyword>
<evidence type="ECO:0000256" key="1">
    <source>
        <dbReference type="ARBA" id="ARBA00004141"/>
    </source>
</evidence>
<feature type="domain" description="Major facilitator superfamily (MFS) profile" evidence="6">
    <location>
        <begin position="19"/>
        <end position="221"/>
    </location>
</feature>
<dbReference type="STRING" id="334426.A0A158PHZ9"/>
<dbReference type="Pfam" id="PF00083">
    <property type="entry name" value="Sugar_tr"/>
    <property type="match status" value="1"/>
</dbReference>
<dbReference type="OMA" id="EDQWNIV"/>
<keyword evidence="4 5" id="KW-0472">Membrane</keyword>
<dbReference type="PROSITE" id="PS50850">
    <property type="entry name" value="MFS"/>
    <property type="match status" value="1"/>
</dbReference>
<protein>
    <submittedName>
        <fullName evidence="9">MFS domain-containing protein</fullName>
    </submittedName>
</protein>
<dbReference type="InterPro" id="IPR005829">
    <property type="entry name" value="Sugar_transporter_CS"/>
</dbReference>
<dbReference type="AlphaFoldDB" id="A0A158PHZ9"/>
<evidence type="ECO:0000256" key="5">
    <source>
        <dbReference type="SAM" id="Phobius"/>
    </source>
</evidence>
<dbReference type="SUPFAM" id="SSF103473">
    <property type="entry name" value="MFS general substrate transporter"/>
    <property type="match status" value="1"/>
</dbReference>
<keyword evidence="2 5" id="KW-0812">Transmembrane</keyword>
<evidence type="ECO:0000313" key="9">
    <source>
        <dbReference type="WBParaSite" id="ACOC_0000696901-mRNA-1"/>
    </source>
</evidence>
<reference evidence="9" key="1">
    <citation type="submission" date="2016-04" db="UniProtKB">
        <authorList>
            <consortium name="WormBaseParasite"/>
        </authorList>
    </citation>
    <scope>IDENTIFICATION</scope>
</reference>
<evidence type="ECO:0000256" key="2">
    <source>
        <dbReference type="ARBA" id="ARBA00022692"/>
    </source>
</evidence>
<name>A0A158PHZ9_ANGCS</name>
<gene>
    <name evidence="7" type="ORF">ACOC_LOCUS6970</name>
</gene>
<dbReference type="EMBL" id="UYYA01003993">
    <property type="protein sequence ID" value="VDM58555.1"/>
    <property type="molecule type" value="Genomic_DNA"/>
</dbReference>
<evidence type="ECO:0000256" key="4">
    <source>
        <dbReference type="ARBA" id="ARBA00023136"/>
    </source>
</evidence>
<dbReference type="InterPro" id="IPR045263">
    <property type="entry name" value="GLUT"/>
</dbReference>
<dbReference type="PROSITE" id="PS00217">
    <property type="entry name" value="SUGAR_TRANSPORT_2"/>
    <property type="match status" value="1"/>
</dbReference>
<feature type="transmembrane region" description="Helical" evidence="5">
    <location>
        <begin position="99"/>
        <end position="121"/>
    </location>
</feature>
<dbReference type="InterPro" id="IPR036259">
    <property type="entry name" value="MFS_trans_sf"/>
</dbReference>
<feature type="transmembrane region" description="Helical" evidence="5">
    <location>
        <begin position="12"/>
        <end position="32"/>
    </location>
</feature>
<accession>A0A158PHZ9</accession>
<dbReference type="Proteomes" id="UP000267027">
    <property type="component" value="Unassembled WGS sequence"/>
</dbReference>